<dbReference type="KEGG" id="str:Sterm_0069"/>
<dbReference type="RefSeq" id="WP_012859557.1">
    <property type="nucleotide sequence ID" value="NC_013517.1"/>
</dbReference>
<keyword evidence="2" id="KW-1185">Reference proteome</keyword>
<dbReference type="STRING" id="526218.Sterm_0069"/>
<organism evidence="1 2">
    <name type="scientific">Sebaldella termitidis (strain ATCC 33386 / NCTC 11300)</name>
    <dbReference type="NCBI Taxonomy" id="526218"/>
    <lineage>
        <taxon>Bacteria</taxon>
        <taxon>Fusobacteriati</taxon>
        <taxon>Fusobacteriota</taxon>
        <taxon>Fusobacteriia</taxon>
        <taxon>Fusobacteriales</taxon>
        <taxon>Leptotrichiaceae</taxon>
        <taxon>Sebaldella</taxon>
    </lineage>
</organism>
<dbReference type="Proteomes" id="UP000000845">
    <property type="component" value="Chromosome"/>
</dbReference>
<protein>
    <submittedName>
        <fullName evidence="1">Uncharacterized protein</fullName>
    </submittedName>
</protein>
<evidence type="ECO:0000313" key="1">
    <source>
        <dbReference type="EMBL" id="ACZ06957.1"/>
    </source>
</evidence>
<name>D1AJQ0_SEBTE</name>
<dbReference type="AlphaFoldDB" id="D1AJQ0"/>
<reference evidence="1 2" key="2">
    <citation type="journal article" date="2010" name="Stand. Genomic Sci.">
        <title>Complete genome sequence of Sebaldella termitidis type strain (NCTC 11300).</title>
        <authorList>
            <person name="Harmon-Smith M."/>
            <person name="Celia L."/>
            <person name="Chertkov O."/>
            <person name="Lapidus A."/>
            <person name="Copeland A."/>
            <person name="Glavina Del Rio T."/>
            <person name="Nolan M."/>
            <person name="Lucas S."/>
            <person name="Tice H."/>
            <person name="Cheng J.F."/>
            <person name="Han C."/>
            <person name="Detter J.C."/>
            <person name="Bruce D."/>
            <person name="Goodwin L."/>
            <person name="Pitluck S."/>
            <person name="Pati A."/>
            <person name="Liolios K."/>
            <person name="Ivanova N."/>
            <person name="Mavromatis K."/>
            <person name="Mikhailova N."/>
            <person name="Chen A."/>
            <person name="Palaniappan K."/>
            <person name="Land M."/>
            <person name="Hauser L."/>
            <person name="Chang Y.J."/>
            <person name="Jeffries C.D."/>
            <person name="Brettin T."/>
            <person name="Goker M."/>
            <person name="Beck B."/>
            <person name="Bristow J."/>
            <person name="Eisen J.A."/>
            <person name="Markowitz V."/>
            <person name="Hugenholtz P."/>
            <person name="Kyrpides N.C."/>
            <person name="Klenk H.P."/>
            <person name="Chen F."/>
        </authorList>
    </citation>
    <scope>NUCLEOTIDE SEQUENCE [LARGE SCALE GENOMIC DNA]</scope>
    <source>
        <strain evidence="2">ATCC 33386 / NCTC 11300</strain>
    </source>
</reference>
<reference evidence="2" key="1">
    <citation type="submission" date="2009-09" db="EMBL/GenBank/DDBJ databases">
        <title>The complete chromosome of Sebaldella termitidis ATCC 33386.</title>
        <authorList>
            <consortium name="US DOE Joint Genome Institute (JGI-PGF)"/>
            <person name="Lucas S."/>
            <person name="Copeland A."/>
            <person name="Lapidus A."/>
            <person name="Glavina del Rio T."/>
            <person name="Dalin E."/>
            <person name="Tice H."/>
            <person name="Bruce D."/>
            <person name="Goodwin L."/>
            <person name="Pitluck S."/>
            <person name="Kyrpides N."/>
            <person name="Mavromatis K."/>
            <person name="Ivanova N."/>
            <person name="Mikhailova N."/>
            <person name="Sims D."/>
            <person name="Meincke L."/>
            <person name="Brettin T."/>
            <person name="Detter J.C."/>
            <person name="Han C."/>
            <person name="Larimer F."/>
            <person name="Land M."/>
            <person name="Hauser L."/>
            <person name="Markowitz V."/>
            <person name="Cheng J.F."/>
            <person name="Hugenholtz P."/>
            <person name="Woyke T."/>
            <person name="Wu D."/>
            <person name="Eisen J.A."/>
        </authorList>
    </citation>
    <scope>NUCLEOTIDE SEQUENCE [LARGE SCALE GENOMIC DNA]</scope>
    <source>
        <strain evidence="2">ATCC 33386 / NCTC 11300</strain>
    </source>
</reference>
<gene>
    <name evidence="1" type="ordered locus">Sterm_0069</name>
</gene>
<sequence length="124" mass="14075">MKTVTINNNWVKISDLIEKDSVILVSDGSEINITDNTDTDTVKFSKYKKLENFKTWKKSKLWIRSGGLNSTLDIFELKTEAITNPELGGGFPSGETSYENIGEIEKDIIKINDKINIFKIDIEE</sequence>
<proteinExistence type="predicted"/>
<evidence type="ECO:0000313" key="2">
    <source>
        <dbReference type="Proteomes" id="UP000000845"/>
    </source>
</evidence>
<dbReference type="HOGENOM" id="CLU_2002314_0_0_0"/>
<dbReference type="EMBL" id="CP001739">
    <property type="protein sequence ID" value="ACZ06957.1"/>
    <property type="molecule type" value="Genomic_DNA"/>
</dbReference>
<accession>D1AJQ0</accession>